<evidence type="ECO:0000256" key="2">
    <source>
        <dbReference type="ARBA" id="ARBA00022553"/>
    </source>
</evidence>
<dbReference type="Pfam" id="PF04615">
    <property type="entry name" value="Utp14"/>
    <property type="match status" value="1"/>
</dbReference>
<evidence type="ECO:0000256" key="3">
    <source>
        <dbReference type="ARBA" id="ARBA00023242"/>
    </source>
</evidence>
<evidence type="ECO:0000256" key="1">
    <source>
        <dbReference type="ARBA" id="ARBA00004604"/>
    </source>
</evidence>
<reference evidence="4 5" key="1">
    <citation type="journal article" date="2013" name="BMC Genomics">
        <title>Comparative genomics of parasitic silkworm microsporidia reveal an association between genome expansion and host adaptation.</title>
        <authorList>
            <person name="Pan G."/>
            <person name="Xu J."/>
            <person name="Li T."/>
            <person name="Xia Q."/>
            <person name="Liu S.L."/>
            <person name="Zhang G."/>
            <person name="Li S."/>
            <person name="Li C."/>
            <person name="Liu H."/>
            <person name="Yang L."/>
            <person name="Liu T."/>
            <person name="Zhang X."/>
            <person name="Wu Z."/>
            <person name="Fan W."/>
            <person name="Dang X."/>
            <person name="Xiang H."/>
            <person name="Tao M."/>
            <person name="Li Y."/>
            <person name="Hu J."/>
            <person name="Li Z."/>
            <person name="Lin L."/>
            <person name="Luo J."/>
            <person name="Geng L."/>
            <person name="Wang L."/>
            <person name="Long M."/>
            <person name="Wan Y."/>
            <person name="He N."/>
            <person name="Zhang Z."/>
            <person name="Lu C."/>
            <person name="Keeling P.J."/>
            <person name="Wang J."/>
            <person name="Xiang Z."/>
            <person name="Zhou Z."/>
        </authorList>
    </citation>
    <scope>NUCLEOTIDE SEQUENCE [LARGE SCALE GENOMIC DNA]</scope>
    <source>
        <strain evidence="5">CQ1 / CVCC 102059</strain>
    </source>
</reference>
<sequence>MFRDKIKITDLIDNQAITEHDYEIKPNSYFKDKTRNEIEEFIAMKRDKDFETIRENNFYNVFPKTNLEKKLDAILNKKSLSEIRDRKNFQYQYNSKMQKVKRIKSKTYRRFKREAKKAEQEHIATKKPEISINYDIQEEDQGMEEVEIENAPIFEFSGQIEEKENNEIVKLAFESEMNENQKDFIEEKEKIINDEAPVTSETILPGWGDWAGPGLKITKNKHNVIKENKDGIKNTNRKDFELNHVIINETKEKLDDKFKCKVPFGYTKEEYLEKLNRPISKECNTNRIFNKIIKPKTKTRKGTIIEPQKFITE</sequence>
<dbReference type="EMBL" id="KB908928">
    <property type="protein sequence ID" value="EOB14647.1"/>
    <property type="molecule type" value="Genomic_DNA"/>
</dbReference>
<dbReference type="Proteomes" id="UP000016927">
    <property type="component" value="Unassembled WGS sequence"/>
</dbReference>
<evidence type="ECO:0000313" key="5">
    <source>
        <dbReference type="Proteomes" id="UP000016927"/>
    </source>
</evidence>
<keyword evidence="3" id="KW-0539">Nucleus</keyword>
<comment type="subcellular location">
    <subcellularLocation>
        <location evidence="1">Nucleus</location>
        <location evidence="1">Nucleolus</location>
    </subcellularLocation>
</comment>
<dbReference type="AlphaFoldDB" id="R0KWP2"/>
<dbReference type="HOGENOM" id="CLU_077727_0_0_1"/>
<keyword evidence="2" id="KW-0597">Phosphoprotein</keyword>
<dbReference type="OrthoDB" id="277439at2759"/>
<protein>
    <submittedName>
        <fullName evidence="4">U3 small nucleolar RNA-associated protein 14</fullName>
    </submittedName>
</protein>
<dbReference type="VEuPathDB" id="MicrosporidiaDB:NBO_20g0034"/>
<proteinExistence type="predicted"/>
<dbReference type="InterPro" id="IPR006709">
    <property type="entry name" value="SSU_processome_Utp14"/>
</dbReference>
<dbReference type="GO" id="GO:0006364">
    <property type="term" value="P:rRNA processing"/>
    <property type="evidence" value="ECO:0007669"/>
    <property type="project" value="InterPro"/>
</dbReference>
<evidence type="ECO:0000313" key="4">
    <source>
        <dbReference type="EMBL" id="EOB14647.1"/>
    </source>
</evidence>
<dbReference type="STRING" id="578461.R0KWP2"/>
<dbReference type="GO" id="GO:0032040">
    <property type="term" value="C:small-subunit processome"/>
    <property type="evidence" value="ECO:0007669"/>
    <property type="project" value="InterPro"/>
</dbReference>
<dbReference type="PANTHER" id="PTHR14150">
    <property type="entry name" value="U3 SMALL NUCLEOLAR RNA-ASSOCIATED PROTEIN 14"/>
    <property type="match status" value="1"/>
</dbReference>
<organism evidence="4 5">
    <name type="scientific">Nosema bombycis (strain CQ1 / CVCC 102059)</name>
    <name type="common">Microsporidian parasite</name>
    <name type="synonym">Pebrine of silkworm</name>
    <dbReference type="NCBI Taxonomy" id="578461"/>
    <lineage>
        <taxon>Eukaryota</taxon>
        <taxon>Fungi</taxon>
        <taxon>Fungi incertae sedis</taxon>
        <taxon>Microsporidia</taxon>
        <taxon>Nosematidae</taxon>
        <taxon>Nosema</taxon>
    </lineage>
</organism>
<keyword evidence="5" id="KW-1185">Reference proteome</keyword>
<accession>R0KWP2</accession>
<gene>
    <name evidence="4" type="primary">UTP14</name>
    <name evidence="4" type="ORF">NBO_20g0034</name>
</gene>
<name>R0KWP2_NOSB1</name>
<dbReference type="PANTHER" id="PTHR14150:SF12">
    <property type="entry name" value="U3 SMALL NUCLEOLAR RNA-ASSOCIATED PROTEIN 14 HOMOLOG A"/>
    <property type="match status" value="1"/>
</dbReference>
<dbReference type="OMA" id="WGDWAGP"/>